<dbReference type="GO" id="GO:0042597">
    <property type="term" value="C:periplasmic space"/>
    <property type="evidence" value="ECO:0007669"/>
    <property type="project" value="UniProtKB-SubCell"/>
</dbReference>
<evidence type="ECO:0000256" key="3">
    <source>
        <dbReference type="ARBA" id="ARBA00022764"/>
    </source>
</evidence>
<dbReference type="Gene3D" id="2.30.30.760">
    <property type="match status" value="1"/>
</dbReference>
<keyword evidence="4" id="KW-1005">Bacterial flagellum biogenesis</keyword>
<dbReference type="PANTHER" id="PTHR36307">
    <property type="entry name" value="FLAGELLA BASAL BODY P-RING FORMATION PROTEIN FLGA"/>
    <property type="match status" value="1"/>
</dbReference>
<dbReference type="InterPro" id="IPR013974">
    <property type="entry name" value="SAF"/>
</dbReference>
<evidence type="ECO:0000313" key="7">
    <source>
        <dbReference type="Proteomes" id="UP000005868"/>
    </source>
</evidence>
<dbReference type="Pfam" id="PF13144">
    <property type="entry name" value="ChapFlgA"/>
    <property type="match status" value="1"/>
</dbReference>
<dbReference type="AlphaFoldDB" id="G7V5V2"/>
<keyword evidence="3 4" id="KW-0574">Periplasm</keyword>
<name>G7V5V2_THELD</name>
<keyword evidence="6" id="KW-0966">Cell projection</keyword>
<dbReference type="Proteomes" id="UP000005868">
    <property type="component" value="Chromosome"/>
</dbReference>
<keyword evidence="2 4" id="KW-0732">Signal</keyword>
<evidence type="ECO:0000256" key="4">
    <source>
        <dbReference type="RuleBase" id="RU362063"/>
    </source>
</evidence>
<dbReference type="GO" id="GO:0044780">
    <property type="term" value="P:bacterial-type flagellum assembly"/>
    <property type="evidence" value="ECO:0007669"/>
    <property type="project" value="InterPro"/>
</dbReference>
<comment type="subcellular location">
    <subcellularLocation>
        <location evidence="1 4">Periplasm</location>
    </subcellularLocation>
</comment>
<dbReference type="InterPro" id="IPR036732">
    <property type="entry name" value="AFP_Neu5c_C_sf"/>
</dbReference>
<dbReference type="NCBIfam" id="TIGR03170">
    <property type="entry name" value="flgA_cterm"/>
    <property type="match status" value="1"/>
</dbReference>
<dbReference type="KEGG" id="tli:Tlie_0111"/>
<organism evidence="6 7">
    <name type="scientific">Thermovirga lienii (strain ATCC BAA-1197 / DSM 17291 / Cas60314)</name>
    <dbReference type="NCBI Taxonomy" id="580340"/>
    <lineage>
        <taxon>Bacteria</taxon>
        <taxon>Thermotogati</taxon>
        <taxon>Synergistota</taxon>
        <taxon>Synergistia</taxon>
        <taxon>Synergistales</taxon>
        <taxon>Thermovirgaceae</taxon>
        <taxon>Thermovirga</taxon>
    </lineage>
</organism>
<dbReference type="STRING" id="580340.Tlie_0111"/>
<evidence type="ECO:0000256" key="2">
    <source>
        <dbReference type="ARBA" id="ARBA00022729"/>
    </source>
</evidence>
<evidence type="ECO:0000256" key="1">
    <source>
        <dbReference type="ARBA" id="ARBA00004418"/>
    </source>
</evidence>
<feature type="signal peptide" evidence="4">
    <location>
        <begin position="1"/>
        <end position="21"/>
    </location>
</feature>
<dbReference type="OrthoDB" id="1669037at2"/>
<gene>
    <name evidence="6" type="ordered locus">Tlie_0111</name>
</gene>
<comment type="similarity">
    <text evidence="4">Belongs to the FlgA family.</text>
</comment>
<feature type="domain" description="SAF" evidence="5">
    <location>
        <begin position="107"/>
        <end position="169"/>
    </location>
</feature>
<evidence type="ECO:0000259" key="5">
    <source>
        <dbReference type="SMART" id="SM00858"/>
    </source>
</evidence>
<feature type="chain" id="PRO_5005132845" description="Flagella basal body P-ring formation protein FlgA" evidence="4">
    <location>
        <begin position="22"/>
        <end position="233"/>
    </location>
</feature>
<proteinExistence type="inferred from homology"/>
<dbReference type="SUPFAM" id="SSF51269">
    <property type="entry name" value="AFP III-like domain"/>
    <property type="match status" value="1"/>
</dbReference>
<dbReference type="InterPro" id="IPR039246">
    <property type="entry name" value="Flagellar_FlgA"/>
</dbReference>
<comment type="function">
    <text evidence="4">Involved in the assembly process of the P-ring formation. It may associate with FlgF on the rod constituting a structure essential for the P-ring assembly or may act as a modulator protein for the P-ring assembly.</text>
</comment>
<keyword evidence="6" id="KW-0969">Cilium</keyword>
<dbReference type="CDD" id="cd11614">
    <property type="entry name" value="SAF_CpaB_FlgA_like"/>
    <property type="match status" value="1"/>
</dbReference>
<reference evidence="6 7" key="2">
    <citation type="journal article" date="2012" name="Stand. Genomic Sci.">
        <title>Genome sequence of the moderately thermophilic, amino-acid-degrading and sulfur-reducing bacterium Thermovirga lienii type strain (Cas60314(T)).</title>
        <authorList>
            <person name="Goker M."/>
            <person name="Saunders E."/>
            <person name="Lapidus A."/>
            <person name="Nolan M."/>
            <person name="Lucas S."/>
            <person name="Hammon N."/>
            <person name="Deshpande S."/>
            <person name="Cheng J.F."/>
            <person name="Han C."/>
            <person name="Tapia R."/>
            <person name="Goodwin L.A."/>
            <person name="Pitluck S."/>
            <person name="Liolios K."/>
            <person name="Mavromatis K."/>
            <person name="Pagani I."/>
            <person name="Ivanova N."/>
            <person name="Mikhailova N."/>
            <person name="Pati A."/>
            <person name="Chen A."/>
            <person name="Palaniappan K."/>
            <person name="Land M."/>
            <person name="Chang Y.J."/>
            <person name="Jeffries C.D."/>
            <person name="Brambilla E.M."/>
            <person name="Rohde M."/>
            <person name="Spring S."/>
            <person name="Detter J.C."/>
            <person name="Woyke T."/>
            <person name="Bristow J."/>
            <person name="Eisen J.A."/>
            <person name="Markowitz V."/>
            <person name="Hugenholtz P."/>
            <person name="Kyrpides N.C."/>
            <person name="Klenk H.P."/>
        </authorList>
    </citation>
    <scope>NUCLEOTIDE SEQUENCE [LARGE SCALE GENOMIC DNA]</scope>
    <source>
        <strain evidence="7">ATCC BAA-1197 / DSM 17291 / Cas60314</strain>
    </source>
</reference>
<dbReference type="HOGENOM" id="CLU_1189452_0_0_0"/>
<sequence>MLKTFSRILLLLILVLCPSHAFGEVPEITLEGLQLQRGDGPEVFLHRLQKQHPYIHWSHLEMEPEKLEVYGEVISPKSIYAGARATTIRTRYGERVMAQVVRLRWFAYLVVAAKGIKGGEVLSPEALEIQLVEYKRSYGRCFSDIGEVVGMKSAKSIKKGQPITDRDIERPYLVERGDRVTVVVRSGGVEVEIEGIALESGFQGSRIRVRVPKFRKDIEAVVINEKMVLLDLN</sequence>
<dbReference type="PANTHER" id="PTHR36307:SF1">
    <property type="entry name" value="FLAGELLA BASAL BODY P-RING FORMATION PROTEIN FLGA"/>
    <property type="match status" value="1"/>
</dbReference>
<dbReference type="InterPro" id="IPR017585">
    <property type="entry name" value="SAF_FlgA"/>
</dbReference>
<dbReference type="eggNOG" id="COG1261">
    <property type="taxonomic scope" value="Bacteria"/>
</dbReference>
<dbReference type="Gene3D" id="3.90.1210.10">
    <property type="entry name" value="Antifreeze-like/N-acetylneuraminic acid synthase C-terminal domain"/>
    <property type="match status" value="1"/>
</dbReference>
<evidence type="ECO:0000313" key="6">
    <source>
        <dbReference type="EMBL" id="AER65857.1"/>
    </source>
</evidence>
<keyword evidence="7" id="KW-1185">Reference proteome</keyword>
<dbReference type="EMBL" id="CP003096">
    <property type="protein sequence ID" value="AER65857.1"/>
    <property type="molecule type" value="Genomic_DNA"/>
</dbReference>
<keyword evidence="6" id="KW-0282">Flagellum</keyword>
<dbReference type="SMART" id="SM00858">
    <property type="entry name" value="SAF"/>
    <property type="match status" value="1"/>
</dbReference>
<accession>G7V5V2</accession>
<protein>
    <recommendedName>
        <fullName evidence="4">Flagella basal body P-ring formation protein FlgA</fullName>
    </recommendedName>
</protein>
<reference evidence="7" key="1">
    <citation type="submission" date="2011-10" db="EMBL/GenBank/DDBJ databases">
        <title>The complete genome of chromosome of Thermovirga lienii DSM 17291.</title>
        <authorList>
            <consortium name="US DOE Joint Genome Institute (JGI-PGF)"/>
            <person name="Lucas S."/>
            <person name="Copeland A."/>
            <person name="Lapidus A."/>
            <person name="Glavina del Rio T."/>
            <person name="Dalin E."/>
            <person name="Tice H."/>
            <person name="Bruce D."/>
            <person name="Goodwin L."/>
            <person name="Pitluck S."/>
            <person name="Peters L."/>
            <person name="Mikhailova N."/>
            <person name="Saunders E."/>
            <person name="Kyrpides N."/>
            <person name="Mavromatis K."/>
            <person name="Ivanova N."/>
            <person name="Last F.I."/>
            <person name="Brettin T."/>
            <person name="Detter J.C."/>
            <person name="Han C."/>
            <person name="Larimer F."/>
            <person name="Land M."/>
            <person name="Hauser L."/>
            <person name="Markowitz V."/>
            <person name="Cheng J.-F."/>
            <person name="Hugenholtz P."/>
            <person name="Woyke T."/>
            <person name="Wu D."/>
            <person name="Spring S."/>
            <person name="Schroeder M."/>
            <person name="Brambilla E.-M."/>
            <person name="Klenk H.-P."/>
            <person name="Eisen J.A."/>
        </authorList>
    </citation>
    <scope>NUCLEOTIDE SEQUENCE [LARGE SCALE GENOMIC DNA]</scope>
    <source>
        <strain evidence="7">ATCC BAA-1197 / DSM 17291 / Cas60314</strain>
    </source>
</reference>